<dbReference type="KEGG" id="sxn:IAG42_10765"/>
<dbReference type="Proteomes" id="UP000516428">
    <property type="component" value="Chromosome"/>
</dbReference>
<accession>A0A7H1B5Q1</accession>
<protein>
    <submittedName>
        <fullName evidence="2">Helix-turn-helix transcriptional regulator</fullName>
    </submittedName>
</protein>
<sequence>MHPSDSAPPFNAPAARRLREALGMAPGHVAYGMRAQYGLAYVTPDTVIAWERGDAAPTAVELTALAGALWCSQAELIGEPRTLREHRLALGIAPEDVAREIGVDIHAYLRMEETGEWRGNERQSEALARVLRLAPRAFATVTGRDQLLANLLRSAVTARWQGQLRTVSRLVPVPRRELEDVLQEMHLEYQALMAATLTWGGGSSPDSGGAGREFLEGILDEFWSRIAAP</sequence>
<dbReference type="EMBL" id="CP061281">
    <property type="protein sequence ID" value="QNS04056.1"/>
    <property type="molecule type" value="Genomic_DNA"/>
</dbReference>
<feature type="domain" description="Flavodoxin-like" evidence="1">
    <location>
        <begin position="134"/>
        <end position="229"/>
    </location>
</feature>
<dbReference type="GO" id="GO:0010181">
    <property type="term" value="F:FMN binding"/>
    <property type="evidence" value="ECO:0007669"/>
    <property type="project" value="InterPro"/>
</dbReference>
<evidence type="ECO:0000259" key="1">
    <source>
        <dbReference type="PROSITE" id="PS50902"/>
    </source>
</evidence>
<dbReference type="PROSITE" id="PS50902">
    <property type="entry name" value="FLAVODOXIN_LIKE"/>
    <property type="match status" value="1"/>
</dbReference>
<gene>
    <name evidence="2" type="ORF">IAG42_10765</name>
</gene>
<dbReference type="InterPro" id="IPR008254">
    <property type="entry name" value="Flavodoxin/NO_synth"/>
</dbReference>
<proteinExistence type="predicted"/>
<evidence type="ECO:0000313" key="3">
    <source>
        <dbReference type="Proteomes" id="UP000516428"/>
    </source>
</evidence>
<dbReference type="InterPro" id="IPR001387">
    <property type="entry name" value="Cro/C1-type_HTH"/>
</dbReference>
<reference evidence="2 3" key="1">
    <citation type="submission" date="2020-09" db="EMBL/GenBank/DDBJ databases">
        <title>A novel species.</title>
        <authorList>
            <person name="Gao J."/>
        </authorList>
    </citation>
    <scope>NUCLEOTIDE SEQUENCE [LARGE SCALE GENOMIC DNA]</scope>
    <source>
        <strain evidence="2 3">CRXT-Y-14</strain>
    </source>
</reference>
<organism evidence="2 3">
    <name type="scientific">Streptomyces xanthii</name>
    <dbReference type="NCBI Taxonomy" id="2768069"/>
    <lineage>
        <taxon>Bacteria</taxon>
        <taxon>Bacillati</taxon>
        <taxon>Actinomycetota</taxon>
        <taxon>Actinomycetes</taxon>
        <taxon>Kitasatosporales</taxon>
        <taxon>Streptomycetaceae</taxon>
        <taxon>Streptomyces</taxon>
    </lineage>
</organism>
<keyword evidence="3" id="KW-1185">Reference proteome</keyword>
<dbReference type="SMART" id="SM00530">
    <property type="entry name" value="HTH_XRE"/>
    <property type="match status" value="2"/>
</dbReference>
<evidence type="ECO:0000313" key="2">
    <source>
        <dbReference type="EMBL" id="QNS04056.1"/>
    </source>
</evidence>
<name>A0A7H1B5Q1_9ACTN</name>
<dbReference type="AlphaFoldDB" id="A0A7H1B5Q1"/>